<comment type="similarity">
    <text evidence="1">Belongs to the universal stress protein A family.</text>
</comment>
<dbReference type="PRINTS" id="PR01438">
    <property type="entry name" value="UNVRSLSTRESS"/>
</dbReference>
<evidence type="ECO:0000256" key="1">
    <source>
        <dbReference type="ARBA" id="ARBA00008791"/>
    </source>
</evidence>
<proteinExistence type="inferred from homology"/>
<evidence type="ECO:0000259" key="2">
    <source>
        <dbReference type="Pfam" id="PF00582"/>
    </source>
</evidence>
<keyword evidence="4" id="KW-1185">Reference proteome</keyword>
<reference evidence="3 4" key="1">
    <citation type="journal article" date="2018" name="Arch. Microbiol.">
        <title>New insights into the metabolic potential of the phototrophic purple bacterium Rhodopila globiformis DSM 161(T) from its draft genome sequence and evidence for a vanadium-dependent nitrogenase.</title>
        <authorList>
            <person name="Imhoff J.F."/>
            <person name="Rahn T."/>
            <person name="Kunzel S."/>
            <person name="Neulinger S.C."/>
        </authorList>
    </citation>
    <scope>NUCLEOTIDE SEQUENCE [LARGE SCALE GENOMIC DNA]</scope>
    <source>
        <strain evidence="3 4">DSM 161</strain>
    </source>
</reference>
<dbReference type="InterPro" id="IPR006016">
    <property type="entry name" value="UspA"/>
</dbReference>
<accession>A0A2S6NP79</accession>
<comment type="caution">
    <text evidence="3">The sequence shown here is derived from an EMBL/GenBank/DDBJ whole genome shotgun (WGS) entry which is preliminary data.</text>
</comment>
<dbReference type="PANTHER" id="PTHR46268:SF15">
    <property type="entry name" value="UNIVERSAL STRESS PROTEIN HP_0031"/>
    <property type="match status" value="1"/>
</dbReference>
<dbReference type="CDD" id="cd00293">
    <property type="entry name" value="USP-like"/>
    <property type="match status" value="1"/>
</dbReference>
<evidence type="ECO:0000313" key="3">
    <source>
        <dbReference type="EMBL" id="PPQ40135.1"/>
    </source>
</evidence>
<feature type="domain" description="UspA" evidence="2">
    <location>
        <begin position="182"/>
        <end position="305"/>
    </location>
</feature>
<gene>
    <name evidence="3" type="ORF">CCS01_00710</name>
</gene>
<organism evidence="3 4">
    <name type="scientific">Rhodopila globiformis</name>
    <name type="common">Rhodopseudomonas globiformis</name>
    <dbReference type="NCBI Taxonomy" id="1071"/>
    <lineage>
        <taxon>Bacteria</taxon>
        <taxon>Pseudomonadati</taxon>
        <taxon>Pseudomonadota</taxon>
        <taxon>Alphaproteobacteria</taxon>
        <taxon>Acetobacterales</taxon>
        <taxon>Acetobacteraceae</taxon>
        <taxon>Rhodopila</taxon>
    </lineage>
</organism>
<name>A0A2S6NP79_RHOGL</name>
<dbReference type="Proteomes" id="UP000239724">
    <property type="component" value="Unassembled WGS sequence"/>
</dbReference>
<sequence>MDWHPGRGNRTTAVDQRQEESVALRDLVVLLDGSPRDEARLAAAISLARRDDAHLTGFCPLELLLPSDMSFALGGYPDLWAIPEFAQQIETEAKAKAGVIETTFRDTLRRENVRGDWVFETGPLIAAVVHRVQVADLVIMGQVDPENPPPPAARTLIEDILIASGRPMLLIPYAGDFTTIGKNVLIGWTRTRESARAVHDALPVIESAATVTVLTVEASRPAASTQVLPTADIAEHLARHGLTVSAARTVVSDGLTPADALLDYASDISADMLVVGGYGHSRTREMILGGVTRDLLRHMTVPVLMSH</sequence>
<dbReference type="Pfam" id="PF00582">
    <property type="entry name" value="Usp"/>
    <property type="match status" value="1"/>
</dbReference>
<protein>
    <recommendedName>
        <fullName evidence="2">UspA domain-containing protein</fullName>
    </recommendedName>
</protein>
<dbReference type="SUPFAM" id="SSF52402">
    <property type="entry name" value="Adenine nucleotide alpha hydrolases-like"/>
    <property type="match status" value="2"/>
</dbReference>
<dbReference type="Gene3D" id="3.40.50.12370">
    <property type="match status" value="1"/>
</dbReference>
<dbReference type="EMBL" id="NHRY01000029">
    <property type="protein sequence ID" value="PPQ40135.1"/>
    <property type="molecule type" value="Genomic_DNA"/>
</dbReference>
<dbReference type="InterPro" id="IPR006015">
    <property type="entry name" value="Universal_stress_UspA"/>
</dbReference>
<evidence type="ECO:0000313" key="4">
    <source>
        <dbReference type="Proteomes" id="UP000239724"/>
    </source>
</evidence>
<dbReference type="AlphaFoldDB" id="A0A2S6NP79"/>
<dbReference type="PANTHER" id="PTHR46268">
    <property type="entry name" value="STRESS RESPONSE PROTEIN NHAX"/>
    <property type="match status" value="1"/>
</dbReference>